<feature type="domain" description="Protein kinase" evidence="9">
    <location>
        <begin position="1"/>
        <end position="81"/>
    </location>
</feature>
<dbReference type="AlphaFoldDB" id="A0A9K3D508"/>
<dbReference type="PROSITE" id="PS00108">
    <property type="entry name" value="PROTEIN_KINASE_ST"/>
    <property type="match status" value="1"/>
</dbReference>
<dbReference type="GO" id="GO:0005737">
    <property type="term" value="C:cytoplasm"/>
    <property type="evidence" value="ECO:0007669"/>
    <property type="project" value="TreeGrafter"/>
</dbReference>
<dbReference type="SUPFAM" id="SSF56112">
    <property type="entry name" value="Protein kinase-like (PK-like)"/>
    <property type="match status" value="1"/>
</dbReference>
<evidence type="ECO:0000256" key="1">
    <source>
        <dbReference type="ARBA" id="ARBA00012513"/>
    </source>
</evidence>
<dbReference type="PANTHER" id="PTHR22967">
    <property type="entry name" value="SERINE/THREONINE PROTEIN KINASE"/>
    <property type="match status" value="1"/>
</dbReference>
<dbReference type="Gene3D" id="1.10.510.10">
    <property type="entry name" value="Transferase(Phosphotransferase) domain 1"/>
    <property type="match status" value="1"/>
</dbReference>
<dbReference type="PROSITE" id="PS50011">
    <property type="entry name" value="PROTEIN_KINASE_DOM"/>
    <property type="match status" value="1"/>
</dbReference>
<dbReference type="GO" id="GO:0004674">
    <property type="term" value="F:protein serine/threonine kinase activity"/>
    <property type="evidence" value="ECO:0007669"/>
    <property type="project" value="UniProtKB-KW"/>
</dbReference>
<gene>
    <name evidence="10" type="ORF">KIPB_009443</name>
</gene>
<evidence type="ECO:0000256" key="5">
    <source>
        <dbReference type="ARBA" id="ARBA00022777"/>
    </source>
</evidence>
<dbReference type="PANTHER" id="PTHR22967:SF57">
    <property type="entry name" value="AUXILIN, ISOFORM A-RELATED"/>
    <property type="match status" value="1"/>
</dbReference>
<proteinExistence type="predicted"/>
<comment type="caution">
    <text evidence="10">The sequence shown here is derived from an EMBL/GenBank/DDBJ whole genome shotgun (WGS) entry which is preliminary data.</text>
</comment>
<comment type="catalytic activity">
    <reaction evidence="7">
        <text>L-threonyl-[protein] + ATP = O-phospho-L-threonyl-[protein] + ADP + H(+)</text>
        <dbReference type="Rhea" id="RHEA:46608"/>
        <dbReference type="Rhea" id="RHEA-COMP:11060"/>
        <dbReference type="Rhea" id="RHEA-COMP:11605"/>
        <dbReference type="ChEBI" id="CHEBI:15378"/>
        <dbReference type="ChEBI" id="CHEBI:30013"/>
        <dbReference type="ChEBI" id="CHEBI:30616"/>
        <dbReference type="ChEBI" id="CHEBI:61977"/>
        <dbReference type="ChEBI" id="CHEBI:456216"/>
        <dbReference type="EC" id="2.7.11.1"/>
    </reaction>
</comment>
<dbReference type="EMBL" id="BDIP01003211">
    <property type="protein sequence ID" value="GIQ87409.1"/>
    <property type="molecule type" value="Genomic_DNA"/>
</dbReference>
<dbReference type="InterPro" id="IPR011009">
    <property type="entry name" value="Kinase-like_dom_sf"/>
</dbReference>
<dbReference type="InterPro" id="IPR008271">
    <property type="entry name" value="Ser/Thr_kinase_AS"/>
</dbReference>
<evidence type="ECO:0000256" key="2">
    <source>
        <dbReference type="ARBA" id="ARBA00022527"/>
    </source>
</evidence>
<dbReference type="EC" id="2.7.11.1" evidence="1"/>
<evidence type="ECO:0000256" key="8">
    <source>
        <dbReference type="ARBA" id="ARBA00048679"/>
    </source>
</evidence>
<dbReference type="InterPro" id="IPR000719">
    <property type="entry name" value="Prot_kinase_dom"/>
</dbReference>
<keyword evidence="3" id="KW-0808">Transferase</keyword>
<name>A0A9K3D508_9EUKA</name>
<evidence type="ECO:0000256" key="3">
    <source>
        <dbReference type="ARBA" id="ARBA00022679"/>
    </source>
</evidence>
<accession>A0A9K3D508</accession>
<dbReference type="OrthoDB" id="2018507at2759"/>
<dbReference type="Proteomes" id="UP000265618">
    <property type="component" value="Unassembled WGS sequence"/>
</dbReference>
<keyword evidence="11" id="KW-1185">Reference proteome</keyword>
<protein>
    <recommendedName>
        <fullName evidence="1">non-specific serine/threonine protein kinase</fullName>
        <ecNumber evidence="1">2.7.11.1</ecNumber>
    </recommendedName>
</protein>
<evidence type="ECO:0000313" key="11">
    <source>
        <dbReference type="Proteomes" id="UP000265618"/>
    </source>
</evidence>
<keyword evidence="2" id="KW-0723">Serine/threonine-protein kinase</keyword>
<keyword evidence="4" id="KW-0547">Nucleotide-binding</keyword>
<comment type="catalytic activity">
    <reaction evidence="8">
        <text>L-seryl-[protein] + ATP = O-phospho-L-seryl-[protein] + ADP + H(+)</text>
        <dbReference type="Rhea" id="RHEA:17989"/>
        <dbReference type="Rhea" id="RHEA-COMP:9863"/>
        <dbReference type="Rhea" id="RHEA-COMP:11604"/>
        <dbReference type="ChEBI" id="CHEBI:15378"/>
        <dbReference type="ChEBI" id="CHEBI:29999"/>
        <dbReference type="ChEBI" id="CHEBI:30616"/>
        <dbReference type="ChEBI" id="CHEBI:83421"/>
        <dbReference type="ChEBI" id="CHEBI:456216"/>
        <dbReference type="EC" id="2.7.11.1"/>
    </reaction>
</comment>
<dbReference type="GO" id="GO:0005524">
    <property type="term" value="F:ATP binding"/>
    <property type="evidence" value="ECO:0007669"/>
    <property type="project" value="UniProtKB-KW"/>
</dbReference>
<evidence type="ECO:0000256" key="7">
    <source>
        <dbReference type="ARBA" id="ARBA00047899"/>
    </source>
</evidence>
<sequence length="81" mass="8929">MELCSGGTLVDLMNANVNVRWPEPFIWSAFAKVVSLVAELHARNPPLTHNDLKIENMLMATKINPMVCVCITSTNGFTTPL</sequence>
<evidence type="ECO:0000313" key="10">
    <source>
        <dbReference type="EMBL" id="GIQ87409.1"/>
    </source>
</evidence>
<keyword evidence="5" id="KW-0418">Kinase</keyword>
<evidence type="ECO:0000259" key="9">
    <source>
        <dbReference type="PROSITE" id="PS50011"/>
    </source>
</evidence>
<reference evidence="10 11" key="1">
    <citation type="journal article" date="2018" name="PLoS ONE">
        <title>The draft genome of Kipferlia bialata reveals reductive genome evolution in fornicate parasites.</title>
        <authorList>
            <person name="Tanifuji G."/>
            <person name="Takabayashi S."/>
            <person name="Kume K."/>
            <person name="Takagi M."/>
            <person name="Nakayama T."/>
            <person name="Kamikawa R."/>
            <person name="Inagaki Y."/>
            <person name="Hashimoto T."/>
        </authorList>
    </citation>
    <scope>NUCLEOTIDE SEQUENCE [LARGE SCALE GENOMIC DNA]</scope>
    <source>
        <strain evidence="10">NY0173</strain>
    </source>
</reference>
<evidence type="ECO:0000256" key="6">
    <source>
        <dbReference type="ARBA" id="ARBA00022840"/>
    </source>
</evidence>
<organism evidence="10 11">
    <name type="scientific">Kipferlia bialata</name>
    <dbReference type="NCBI Taxonomy" id="797122"/>
    <lineage>
        <taxon>Eukaryota</taxon>
        <taxon>Metamonada</taxon>
        <taxon>Carpediemonas-like organisms</taxon>
        <taxon>Kipferlia</taxon>
    </lineage>
</organism>
<keyword evidence="6" id="KW-0067">ATP-binding</keyword>
<evidence type="ECO:0000256" key="4">
    <source>
        <dbReference type="ARBA" id="ARBA00022741"/>
    </source>
</evidence>